<dbReference type="Gene3D" id="3.30.70.1980">
    <property type="entry name" value="Uncharacterised protein PF09406, DUF2004"/>
    <property type="match status" value="1"/>
</dbReference>
<name>A0A1N5UP89_9ARCH</name>
<evidence type="ECO:0000259" key="1">
    <source>
        <dbReference type="Pfam" id="PF09406"/>
    </source>
</evidence>
<dbReference type="EMBL" id="LT671858">
    <property type="protein sequence ID" value="SIM62564.1"/>
    <property type="molecule type" value="Genomic_DNA"/>
</dbReference>
<proteinExistence type="predicted"/>
<dbReference type="InterPro" id="IPR018546">
    <property type="entry name" value="DUF2004"/>
</dbReference>
<organism evidence="2 3">
    <name type="scientific">Cuniculiplasma divulgatum</name>
    <dbReference type="NCBI Taxonomy" id="1673428"/>
    <lineage>
        <taxon>Archaea</taxon>
        <taxon>Methanobacteriati</taxon>
        <taxon>Thermoplasmatota</taxon>
        <taxon>Thermoplasmata</taxon>
        <taxon>Thermoplasmatales</taxon>
        <taxon>Cuniculiplasmataceae</taxon>
        <taxon>Cuniculiplasma</taxon>
    </lineage>
</organism>
<dbReference type="Pfam" id="PF09406">
    <property type="entry name" value="DUF2004"/>
    <property type="match status" value="1"/>
</dbReference>
<dbReference type="Proteomes" id="UP000195607">
    <property type="component" value="Chromosome I"/>
</dbReference>
<evidence type="ECO:0000313" key="3">
    <source>
        <dbReference type="Proteomes" id="UP000195607"/>
    </source>
</evidence>
<sequence length="124" mass="14749">MKKGVEISFQLNDSDQNQEIVKALGNLTGNHFLNNYVEKWSIFHVTLGDHVFFKVLYSGEKIGKLHPAIEKEIKEYFDDLSKNSQEDLMKEYKRAKEKGGFKEVEIKELKEEYDLWQDRLWDYI</sequence>
<accession>A0A1N5UP89</accession>
<protein>
    <recommendedName>
        <fullName evidence="1">DUF2004 domain-containing protein</fullName>
    </recommendedName>
</protein>
<feature type="domain" description="DUF2004" evidence="1">
    <location>
        <begin position="1"/>
        <end position="124"/>
    </location>
</feature>
<gene>
    <name evidence="2" type="ORF">CSP5_1063</name>
</gene>
<reference evidence="2 3" key="1">
    <citation type="submission" date="2016-04" db="EMBL/GenBank/DDBJ databases">
        <authorList>
            <person name="Evans L.H."/>
            <person name="Alamgir A."/>
            <person name="Owens N."/>
            <person name="Weber N.D."/>
            <person name="Virtaneva K."/>
            <person name="Barbian K."/>
            <person name="Babar A."/>
            <person name="Rosenke K."/>
        </authorList>
    </citation>
    <scope>NUCLEOTIDE SEQUENCE [LARGE SCALE GENOMIC DNA]</scope>
    <source>
        <strain evidence="3">S5(T) (JCM 30642 \VKM B-2941)</strain>
    </source>
</reference>
<evidence type="ECO:0000313" key="2">
    <source>
        <dbReference type="EMBL" id="SIM62564.1"/>
    </source>
</evidence>
<dbReference type="AlphaFoldDB" id="A0A1N5UP89"/>